<dbReference type="AlphaFoldDB" id="A0A9D1PID2"/>
<reference evidence="12" key="1">
    <citation type="journal article" date="2021" name="PeerJ">
        <title>Extensive microbial diversity within the chicken gut microbiome revealed by metagenomics and culture.</title>
        <authorList>
            <person name="Gilroy R."/>
            <person name="Ravi A."/>
            <person name="Getino M."/>
            <person name="Pursley I."/>
            <person name="Horton D.L."/>
            <person name="Alikhan N.F."/>
            <person name="Baker D."/>
            <person name="Gharbi K."/>
            <person name="Hall N."/>
            <person name="Watson M."/>
            <person name="Adriaenssens E.M."/>
            <person name="Foster-Nyarko E."/>
            <person name="Jarju S."/>
            <person name="Secka A."/>
            <person name="Antonio M."/>
            <person name="Oren A."/>
            <person name="Chaudhuri R.R."/>
            <person name="La Ragione R."/>
            <person name="Hildebrand F."/>
            <person name="Pallen M.J."/>
        </authorList>
    </citation>
    <scope>NUCLEOTIDE SEQUENCE</scope>
    <source>
        <strain evidence="12">CHK193-4272</strain>
    </source>
</reference>
<evidence type="ECO:0000256" key="4">
    <source>
        <dbReference type="ARBA" id="ARBA00022723"/>
    </source>
</evidence>
<dbReference type="InterPro" id="IPR050555">
    <property type="entry name" value="Bact_Solute-Bind_Prot2"/>
</dbReference>
<keyword evidence="2" id="KW-0813">Transport</keyword>
<evidence type="ECO:0000256" key="10">
    <source>
        <dbReference type="SAM" id="SignalP"/>
    </source>
</evidence>
<sequence>MKKKMAFILASAMMLGLFAGCGGTNDGGKTDGSGSGGGAAAGDMRVDVFYYDYSDVYISSVRNAMTEQLKDMGLEPVSWDAQGSQPTQTDQVNTAITAGSDLLVVNIVETATSSPAQDIANVAKTAGIPVVFFNREVADEVISSYDKCAFVGTNAPDAGHMQGEMIGNYLMENYDAVDLNKDGKISYVMFKGQEGNAEAEARTQFAVEDANKILTAGGKPELAYYDSNASTKYLVDQEGKWSSKAANDYMTTLLGSYNEDNKNMVELVICNNDGMAEGAISALQNVGYNKGEGTTIIPVFGVDATDSAKALIKQGNMTGSIKQDAVGMASTINTLVKNVADGSELMANTDSYTVDEGVNKIRVPYAMYDANTQE</sequence>
<evidence type="ECO:0000256" key="1">
    <source>
        <dbReference type="ARBA" id="ARBA00004196"/>
    </source>
</evidence>
<organism evidence="12 13">
    <name type="scientific">Candidatus Butyricicoccus avistercoris</name>
    <dbReference type="NCBI Taxonomy" id="2838518"/>
    <lineage>
        <taxon>Bacteria</taxon>
        <taxon>Bacillati</taxon>
        <taxon>Bacillota</taxon>
        <taxon>Clostridia</taxon>
        <taxon>Eubacteriales</taxon>
        <taxon>Butyricicoccaceae</taxon>
        <taxon>Butyricicoccus</taxon>
    </lineage>
</organism>
<dbReference type="GO" id="GO:0030246">
    <property type="term" value="F:carbohydrate binding"/>
    <property type="evidence" value="ECO:0007669"/>
    <property type="project" value="InterPro"/>
</dbReference>
<dbReference type="InterPro" id="IPR025997">
    <property type="entry name" value="SBP_2_dom"/>
</dbReference>
<keyword evidence="4" id="KW-0479">Metal-binding</keyword>
<dbReference type="SUPFAM" id="SSF53822">
    <property type="entry name" value="Periplasmic binding protein-like I"/>
    <property type="match status" value="1"/>
</dbReference>
<dbReference type="Pfam" id="PF13407">
    <property type="entry name" value="Peripla_BP_4"/>
    <property type="match status" value="1"/>
</dbReference>
<name>A0A9D1PID2_9FIRM</name>
<feature type="chain" id="PRO_5038986200" description="D-galactose/methyl-galactoside binding periplasmic protein MglB" evidence="10">
    <location>
        <begin position="20"/>
        <end position="374"/>
    </location>
</feature>
<evidence type="ECO:0000313" key="13">
    <source>
        <dbReference type="Proteomes" id="UP000886808"/>
    </source>
</evidence>
<proteinExistence type="predicted"/>
<accession>A0A9D1PID2</accession>
<keyword evidence="3" id="KW-0762">Sugar transport</keyword>
<dbReference type="InterPro" id="IPR028082">
    <property type="entry name" value="Peripla_BP_I"/>
</dbReference>
<feature type="domain" description="Periplasmic binding protein" evidence="11">
    <location>
        <begin position="48"/>
        <end position="343"/>
    </location>
</feature>
<evidence type="ECO:0000256" key="9">
    <source>
        <dbReference type="ARBA" id="ARBA00034344"/>
    </source>
</evidence>
<evidence type="ECO:0000256" key="3">
    <source>
        <dbReference type="ARBA" id="ARBA00022597"/>
    </source>
</evidence>
<comment type="subcellular location">
    <subcellularLocation>
        <location evidence="1">Cell envelope</location>
    </subcellularLocation>
</comment>
<evidence type="ECO:0000256" key="6">
    <source>
        <dbReference type="ARBA" id="ARBA00022764"/>
    </source>
</evidence>
<reference evidence="12" key="2">
    <citation type="submission" date="2021-04" db="EMBL/GenBank/DDBJ databases">
        <authorList>
            <person name="Gilroy R."/>
        </authorList>
    </citation>
    <scope>NUCLEOTIDE SEQUENCE</scope>
    <source>
        <strain evidence="12">CHK193-4272</strain>
    </source>
</reference>
<evidence type="ECO:0000256" key="5">
    <source>
        <dbReference type="ARBA" id="ARBA00022729"/>
    </source>
</evidence>
<dbReference type="PANTHER" id="PTHR30036">
    <property type="entry name" value="D-XYLOSE-BINDING PERIPLASMIC PROTEIN"/>
    <property type="match status" value="1"/>
</dbReference>
<dbReference type="GO" id="GO:0030288">
    <property type="term" value="C:outer membrane-bounded periplasmic space"/>
    <property type="evidence" value="ECO:0007669"/>
    <property type="project" value="TreeGrafter"/>
</dbReference>
<dbReference type="PANTHER" id="PTHR30036:SF2">
    <property type="entry name" value="D-GALACTOSE_METHYL-GALACTOSIDE BINDING PERIPLASMIC PROTEIN MGLB"/>
    <property type="match status" value="1"/>
</dbReference>
<evidence type="ECO:0000256" key="2">
    <source>
        <dbReference type="ARBA" id="ARBA00022448"/>
    </source>
</evidence>
<dbReference type="EMBL" id="DXIE01000016">
    <property type="protein sequence ID" value="HIV61646.1"/>
    <property type="molecule type" value="Genomic_DNA"/>
</dbReference>
<keyword evidence="7" id="KW-0106">Calcium</keyword>
<dbReference type="InterPro" id="IPR044085">
    <property type="entry name" value="MglB-like_PBP1"/>
</dbReference>
<comment type="subunit">
    <text evidence="8">The ABC transporter complex is composed of one ATP-binding protein (MglA), two transmembrane proteins (MglC) and a solute-binding protein (MglB).</text>
</comment>
<gene>
    <name evidence="12" type="ORF">H9746_02185</name>
</gene>
<evidence type="ECO:0000256" key="8">
    <source>
        <dbReference type="ARBA" id="ARBA00034323"/>
    </source>
</evidence>
<evidence type="ECO:0000313" key="12">
    <source>
        <dbReference type="EMBL" id="HIV61646.1"/>
    </source>
</evidence>
<evidence type="ECO:0000256" key="7">
    <source>
        <dbReference type="ARBA" id="ARBA00022837"/>
    </source>
</evidence>
<evidence type="ECO:0000259" key="11">
    <source>
        <dbReference type="Pfam" id="PF13407"/>
    </source>
</evidence>
<dbReference type="CDD" id="cd01539">
    <property type="entry name" value="PBP1_GGBP"/>
    <property type="match status" value="1"/>
</dbReference>
<keyword evidence="5 10" id="KW-0732">Signal</keyword>
<feature type="signal peptide" evidence="10">
    <location>
        <begin position="1"/>
        <end position="19"/>
    </location>
</feature>
<protein>
    <recommendedName>
        <fullName evidence="9">D-galactose/methyl-galactoside binding periplasmic protein MglB</fullName>
    </recommendedName>
</protein>
<dbReference type="PROSITE" id="PS51257">
    <property type="entry name" value="PROKAR_LIPOPROTEIN"/>
    <property type="match status" value="1"/>
</dbReference>
<keyword evidence="6" id="KW-0574">Periplasm</keyword>
<dbReference type="Proteomes" id="UP000886808">
    <property type="component" value="Unassembled WGS sequence"/>
</dbReference>
<dbReference type="GO" id="GO:0046872">
    <property type="term" value="F:metal ion binding"/>
    <property type="evidence" value="ECO:0007669"/>
    <property type="project" value="UniProtKB-KW"/>
</dbReference>
<comment type="caution">
    <text evidence="12">The sequence shown here is derived from an EMBL/GenBank/DDBJ whole genome shotgun (WGS) entry which is preliminary data.</text>
</comment>
<dbReference type="Gene3D" id="3.40.50.2300">
    <property type="match status" value="2"/>
</dbReference>